<dbReference type="InterPro" id="IPR036625">
    <property type="entry name" value="E3-bd_dom_sf"/>
</dbReference>
<dbReference type="Pfam" id="PF00929">
    <property type="entry name" value="RNase_T"/>
    <property type="match status" value="1"/>
</dbReference>
<evidence type="ECO:0000256" key="2">
    <source>
        <dbReference type="ARBA" id="ARBA00022801"/>
    </source>
</evidence>
<keyword evidence="2" id="KW-0378">Hydrolase</keyword>
<reference evidence="7 8" key="1">
    <citation type="submission" date="2020-08" db="EMBL/GenBank/DDBJ databases">
        <title>Sequencing the genomes of 1000 actinobacteria strains.</title>
        <authorList>
            <person name="Klenk H.-P."/>
        </authorList>
    </citation>
    <scope>NUCLEOTIDE SEQUENCE [LARGE SCALE GENOMIC DNA]</scope>
    <source>
        <strain evidence="7 8">DSM 105498</strain>
    </source>
</reference>
<dbReference type="AlphaFoldDB" id="A0A7W4Z1R7"/>
<dbReference type="InterPro" id="IPR029024">
    <property type="entry name" value="TerB-like"/>
</dbReference>
<evidence type="ECO:0000256" key="4">
    <source>
        <dbReference type="ARBA" id="ARBA00023125"/>
    </source>
</evidence>
<dbReference type="PANTHER" id="PTHR30231">
    <property type="entry name" value="DNA POLYMERASE III SUBUNIT EPSILON"/>
    <property type="match status" value="1"/>
</dbReference>
<dbReference type="InterPro" id="IPR036397">
    <property type="entry name" value="RNaseH_sf"/>
</dbReference>
<evidence type="ECO:0000256" key="3">
    <source>
        <dbReference type="ARBA" id="ARBA00022839"/>
    </source>
</evidence>
<gene>
    <name evidence="7" type="ORF">FHU40_003517</name>
</gene>
<dbReference type="InterPro" id="IPR012337">
    <property type="entry name" value="RNaseH-like_sf"/>
</dbReference>
<keyword evidence="7" id="KW-0808">Transferase</keyword>
<dbReference type="Gene3D" id="3.30.420.10">
    <property type="entry name" value="Ribonuclease H-like superfamily/Ribonuclease H"/>
    <property type="match status" value="1"/>
</dbReference>
<dbReference type="Proteomes" id="UP000589626">
    <property type="component" value="Unassembled WGS sequence"/>
</dbReference>
<evidence type="ECO:0000259" key="6">
    <source>
        <dbReference type="SMART" id="SM00479"/>
    </source>
</evidence>
<dbReference type="SUPFAM" id="SSF52113">
    <property type="entry name" value="BRCT domain"/>
    <property type="match status" value="1"/>
</dbReference>
<organism evidence="7 8">
    <name type="scientific">Nocardioides soli</name>
    <dbReference type="NCBI Taxonomy" id="1036020"/>
    <lineage>
        <taxon>Bacteria</taxon>
        <taxon>Bacillati</taxon>
        <taxon>Actinomycetota</taxon>
        <taxon>Actinomycetes</taxon>
        <taxon>Propionibacteriales</taxon>
        <taxon>Nocardioidaceae</taxon>
        <taxon>Nocardioides</taxon>
    </lineage>
</organism>
<feature type="region of interest" description="Disordered" evidence="5">
    <location>
        <begin position="427"/>
        <end position="446"/>
    </location>
</feature>
<dbReference type="GO" id="GO:0005829">
    <property type="term" value="C:cytosol"/>
    <property type="evidence" value="ECO:0007669"/>
    <property type="project" value="TreeGrafter"/>
</dbReference>
<dbReference type="EMBL" id="JACHWR010000002">
    <property type="protein sequence ID" value="MBB3043699.1"/>
    <property type="molecule type" value="Genomic_DNA"/>
</dbReference>
<dbReference type="PANTHER" id="PTHR30231:SF4">
    <property type="entry name" value="PROTEIN NEN2"/>
    <property type="match status" value="1"/>
</dbReference>
<dbReference type="GO" id="GO:0003887">
    <property type="term" value="F:DNA-directed DNA polymerase activity"/>
    <property type="evidence" value="ECO:0007669"/>
    <property type="project" value="UniProtKB-EC"/>
</dbReference>
<keyword evidence="8" id="KW-1185">Reference proteome</keyword>
<sequence length="513" mass="54397">MEIAVVTTDVWGQVLDEWSTRINPEGPIGASHIHGLTEQDLRDAPVFADIVGELNSRLTGAAVAAHHARFDLAFLRAEYRRAGWAIPHLPALCTLEASEYHLPMLDRRRLADCCWAVGVQIAAPHAALADARATAQLLAAFMHPQVGLPPLDEHVALPHHALGMSWPLGPTLSVDQRTVRPAGEGRQLSARAYVEMARTAAAGPQPALVELVERFSLLDALDEGAPEGAIAYLEKLAEVLEDGEITEAEAADLEAVITAVELGADDLAAANQAFVRALAWAALEDGKVTRAERAELQAVAKLLEVNEKVIPALLDQAEHARAVRLSAGLGPLPDSWPHGLPLRVGDKVVFTGCDDEQRNNLEDRSTSLGVRVLGSVSPKVAMLVTDGSMNGTKAARARELGTRTLDPDTYTLLLAHLQPTLPRDVKALPKTKTPISPTTSAAPERAAHVVPSDAEASKGGLAAVPGPAVPLTPTGPNPAVVRAWARANGFEVGVRGRLPKDLVAAYVEANPSV</sequence>
<dbReference type="SMART" id="SM00479">
    <property type="entry name" value="EXOIII"/>
    <property type="match status" value="1"/>
</dbReference>
<dbReference type="SUPFAM" id="SSF158682">
    <property type="entry name" value="TerB-like"/>
    <property type="match status" value="1"/>
</dbReference>
<proteinExistence type="predicted"/>
<feature type="compositionally biased region" description="Low complexity" evidence="5">
    <location>
        <begin position="430"/>
        <end position="443"/>
    </location>
</feature>
<keyword evidence="3" id="KW-0269">Exonuclease</keyword>
<accession>A0A7W4Z1R7</accession>
<evidence type="ECO:0000256" key="5">
    <source>
        <dbReference type="SAM" id="MobiDB-lite"/>
    </source>
</evidence>
<dbReference type="SUPFAM" id="SSF53098">
    <property type="entry name" value="Ribonuclease H-like"/>
    <property type="match status" value="1"/>
</dbReference>
<dbReference type="Gene3D" id="1.10.3680.10">
    <property type="entry name" value="TerB-like"/>
    <property type="match status" value="1"/>
</dbReference>
<keyword evidence="4" id="KW-0238">DNA-binding</keyword>
<dbReference type="InterPro" id="IPR013520">
    <property type="entry name" value="Ribonucl_H"/>
</dbReference>
<evidence type="ECO:0000313" key="7">
    <source>
        <dbReference type="EMBL" id="MBB3043699.1"/>
    </source>
</evidence>
<dbReference type="Gene3D" id="4.10.320.10">
    <property type="entry name" value="E3-binding domain"/>
    <property type="match status" value="1"/>
</dbReference>
<dbReference type="GO" id="GO:0003677">
    <property type="term" value="F:DNA binding"/>
    <property type="evidence" value="ECO:0007669"/>
    <property type="project" value="UniProtKB-KW"/>
</dbReference>
<keyword evidence="1" id="KW-0540">Nuclease</keyword>
<dbReference type="GO" id="GO:0016746">
    <property type="term" value="F:acyltransferase activity"/>
    <property type="evidence" value="ECO:0007669"/>
    <property type="project" value="InterPro"/>
</dbReference>
<keyword evidence="7" id="KW-0548">Nucleotidyltransferase</keyword>
<dbReference type="Pfam" id="PF23359">
    <property type="entry name" value="Lsr2_DNA-bd"/>
    <property type="match status" value="1"/>
</dbReference>
<protein>
    <submittedName>
        <fullName evidence="7">DNA polymerase-3 subunit epsilon</fullName>
        <ecNumber evidence="7">2.7.7.7</ecNumber>
    </submittedName>
</protein>
<evidence type="ECO:0000313" key="8">
    <source>
        <dbReference type="Proteomes" id="UP000589626"/>
    </source>
</evidence>
<dbReference type="GO" id="GO:0008408">
    <property type="term" value="F:3'-5' exonuclease activity"/>
    <property type="evidence" value="ECO:0007669"/>
    <property type="project" value="TreeGrafter"/>
</dbReference>
<dbReference type="CDD" id="cd06127">
    <property type="entry name" value="DEDDh"/>
    <property type="match status" value="1"/>
</dbReference>
<dbReference type="InterPro" id="IPR036420">
    <property type="entry name" value="BRCT_dom_sf"/>
</dbReference>
<comment type="caution">
    <text evidence="7">The sequence shown here is derived from an EMBL/GenBank/DDBJ whole genome shotgun (WGS) entry which is preliminary data.</text>
</comment>
<dbReference type="InterPro" id="IPR055370">
    <property type="entry name" value="Lsr2_DNA-bd"/>
</dbReference>
<dbReference type="FunFam" id="3.30.420.10:FF:000045">
    <property type="entry name" value="3'-5' exonuclease DinG"/>
    <property type="match status" value="1"/>
</dbReference>
<feature type="domain" description="Exonuclease" evidence="6">
    <location>
        <begin position="1"/>
        <end position="147"/>
    </location>
</feature>
<dbReference type="CDD" id="cd00027">
    <property type="entry name" value="BRCT"/>
    <property type="match status" value="1"/>
</dbReference>
<dbReference type="EC" id="2.7.7.7" evidence="7"/>
<evidence type="ECO:0000256" key="1">
    <source>
        <dbReference type="ARBA" id="ARBA00022722"/>
    </source>
</evidence>
<dbReference type="Gene3D" id="3.40.50.10190">
    <property type="entry name" value="BRCT domain"/>
    <property type="match status" value="1"/>
</dbReference>
<name>A0A7W4Z1R7_9ACTN</name>